<keyword evidence="5" id="KW-1185">Reference proteome</keyword>
<dbReference type="OrthoDB" id="9797825at2"/>
<dbReference type="RefSeq" id="WP_108857333.1">
    <property type="nucleotide sequence ID" value="NZ_OMOI01000001.1"/>
</dbReference>
<dbReference type="Proteomes" id="UP000244911">
    <property type="component" value="Unassembled WGS sequence"/>
</dbReference>
<dbReference type="Gene3D" id="3.30.2180.10">
    <property type="entry name" value="ATP12-like"/>
    <property type="match status" value="1"/>
</dbReference>
<evidence type="ECO:0008006" key="6">
    <source>
        <dbReference type="Google" id="ProtNLM"/>
    </source>
</evidence>
<evidence type="ECO:0000313" key="5">
    <source>
        <dbReference type="Proteomes" id="UP000244911"/>
    </source>
</evidence>
<evidence type="ECO:0000313" key="4">
    <source>
        <dbReference type="EMBL" id="SPF77403.1"/>
    </source>
</evidence>
<dbReference type="Gene3D" id="1.10.3580.10">
    <property type="entry name" value="ATP12 ATPase"/>
    <property type="match status" value="1"/>
</dbReference>
<dbReference type="PANTHER" id="PTHR21013">
    <property type="entry name" value="ATP SYNTHASE MITOCHONDRIAL F1 COMPLEX ASSEMBLY FACTOR 2/ATP12 PROTEIN, MITOCHONDRIAL PRECURSOR"/>
    <property type="match status" value="1"/>
</dbReference>
<dbReference type="GO" id="GO:0043461">
    <property type="term" value="P:proton-transporting ATP synthase complex assembly"/>
    <property type="evidence" value="ECO:0007669"/>
    <property type="project" value="InterPro"/>
</dbReference>
<organism evidence="4 5">
    <name type="scientific">Aliiroseovarius pelagivivens</name>
    <dbReference type="NCBI Taxonomy" id="1639690"/>
    <lineage>
        <taxon>Bacteria</taxon>
        <taxon>Pseudomonadati</taxon>
        <taxon>Pseudomonadota</taxon>
        <taxon>Alphaproteobacteria</taxon>
        <taxon>Rhodobacterales</taxon>
        <taxon>Paracoccaceae</taxon>
        <taxon>Aliiroseovarius</taxon>
    </lineage>
</organism>
<proteinExistence type="inferred from homology"/>
<sequence length="238" mass="26248">MSGWAAKRFWKETTVGEADGGFQVLLDGRAVKTPAKSPLVVPSRALAEAMAAEWDVQEDAVDPNAMPVTRMSNSAIDKVSVQHAAVADMLAAYGDSDLLCYRATEPRELVTRQAENWDPILDWAVDSLDVRLKPVAGVMHEAQDAHSVRKLTDLVHSFAPFQLTAFHDLVSMSGSLILAFAVTHKHLDAGAAWELSRLDELWQEELWGKDEEAQELVEKKTKDFALAAWFFAAIGDET</sequence>
<dbReference type="InterPro" id="IPR011419">
    <property type="entry name" value="ATP12_ATP_synth-F1-assembly"/>
</dbReference>
<protein>
    <recommendedName>
        <fullName evidence="6">ATP12 chaperone protein</fullName>
    </recommendedName>
</protein>
<evidence type="ECO:0000256" key="3">
    <source>
        <dbReference type="ARBA" id="ARBA00023186"/>
    </source>
</evidence>
<reference evidence="4 5" key="1">
    <citation type="submission" date="2018-03" db="EMBL/GenBank/DDBJ databases">
        <authorList>
            <person name="Keele B.F."/>
        </authorList>
    </citation>
    <scope>NUCLEOTIDE SEQUENCE [LARGE SCALE GENOMIC DNA]</scope>
    <source>
        <strain evidence="4 5">CECT 8811</strain>
    </source>
</reference>
<evidence type="ECO:0000256" key="1">
    <source>
        <dbReference type="ARBA" id="ARBA00008231"/>
    </source>
</evidence>
<dbReference type="SUPFAM" id="SSF160909">
    <property type="entry name" value="ATP12-like"/>
    <property type="match status" value="1"/>
</dbReference>
<keyword evidence="3" id="KW-0143">Chaperone</keyword>
<keyword evidence="2" id="KW-0809">Transit peptide</keyword>
<dbReference type="AlphaFoldDB" id="A0A2R8AMX8"/>
<dbReference type="Pfam" id="PF07542">
    <property type="entry name" value="ATP12"/>
    <property type="match status" value="1"/>
</dbReference>
<gene>
    <name evidence="4" type="ORF">ALP8811_02430</name>
</gene>
<dbReference type="InterPro" id="IPR042272">
    <property type="entry name" value="ATP12_ATP_synth-F1-assembly_N"/>
</dbReference>
<accession>A0A2R8AMX8</accession>
<name>A0A2R8AMX8_9RHOB</name>
<dbReference type="EMBL" id="OMOI01000001">
    <property type="protein sequence ID" value="SPF77403.1"/>
    <property type="molecule type" value="Genomic_DNA"/>
</dbReference>
<dbReference type="InterPro" id="IPR023335">
    <property type="entry name" value="ATP12_ortho_dom_sf"/>
</dbReference>
<comment type="similarity">
    <text evidence="1">Belongs to the ATP12 family.</text>
</comment>
<evidence type="ECO:0000256" key="2">
    <source>
        <dbReference type="ARBA" id="ARBA00022946"/>
    </source>
</evidence>
<dbReference type="PANTHER" id="PTHR21013:SF10">
    <property type="entry name" value="ATP SYNTHASE MITOCHONDRIAL F1 COMPLEX ASSEMBLY FACTOR 2"/>
    <property type="match status" value="1"/>
</dbReference>